<dbReference type="Proteomes" id="UP000036681">
    <property type="component" value="Unplaced"/>
</dbReference>
<reference evidence="3" key="1">
    <citation type="submission" date="2023-03" db="UniProtKB">
        <authorList>
            <consortium name="WormBaseParasite"/>
        </authorList>
    </citation>
    <scope>IDENTIFICATION</scope>
</reference>
<protein>
    <submittedName>
        <fullName evidence="3">Uncharacterized protein</fullName>
    </submittedName>
</protein>
<accession>A0A9J2PY23</accession>
<name>A0A9J2PY23_ASCLU</name>
<organism evidence="2 3">
    <name type="scientific">Ascaris lumbricoides</name>
    <name type="common">Giant roundworm</name>
    <dbReference type="NCBI Taxonomy" id="6252"/>
    <lineage>
        <taxon>Eukaryota</taxon>
        <taxon>Metazoa</taxon>
        <taxon>Ecdysozoa</taxon>
        <taxon>Nematoda</taxon>
        <taxon>Chromadorea</taxon>
        <taxon>Rhabditida</taxon>
        <taxon>Spirurina</taxon>
        <taxon>Ascaridomorpha</taxon>
        <taxon>Ascaridoidea</taxon>
        <taxon>Ascarididae</taxon>
        <taxon>Ascaris</taxon>
    </lineage>
</organism>
<evidence type="ECO:0000313" key="2">
    <source>
        <dbReference type="Proteomes" id="UP000036681"/>
    </source>
</evidence>
<proteinExistence type="predicted"/>
<evidence type="ECO:0000313" key="3">
    <source>
        <dbReference type="WBParaSite" id="ALUE_0001415901-mRNA-1"/>
    </source>
</evidence>
<dbReference type="AlphaFoldDB" id="A0A9J2PY23"/>
<sequence length="356" mass="40958">MTMDEQAQRSLNEYPHEYREDEKHSNFTMVVNAKKQNKIGWSKEYNAQIVGDCIVLNRRSKRYNTPKENIVVDITQSTIIYDDKKFKILFASPTQIKYIAAMNKYNYWLLKETIMQIRYSVRHSSHDGSMPYENAERNTNNMANKVDINDKKIEEDEQQKLRADEENSNVMSELSSECFRRNLELCKMGFALSGVCHSDDNEINSEKYFDDLSTSPIGNTSPQMGIVCEHKNEVSGCECHKLYSDSVGLFKEANDLLQEVKNREGNINVAYGRIMSIVNKNHFKDIDKMALPIEKDQPAICQHKRRPISSRTADVAQFSGEFETLLPDISSNELSDIEIIQPDRMPKIITPGRSVS</sequence>
<dbReference type="WBParaSite" id="ALUE_0001415901-mRNA-1">
    <property type="protein sequence ID" value="ALUE_0001415901-mRNA-1"/>
    <property type="gene ID" value="ALUE_0001415901"/>
</dbReference>
<evidence type="ECO:0000256" key="1">
    <source>
        <dbReference type="SAM" id="MobiDB-lite"/>
    </source>
</evidence>
<feature type="region of interest" description="Disordered" evidence="1">
    <location>
        <begin position="132"/>
        <end position="151"/>
    </location>
</feature>
<keyword evidence="2" id="KW-1185">Reference proteome</keyword>